<dbReference type="CDD" id="cd00322">
    <property type="entry name" value="FNR_like"/>
    <property type="match status" value="1"/>
</dbReference>
<evidence type="ECO:0000259" key="1">
    <source>
        <dbReference type="PROSITE" id="PS51384"/>
    </source>
</evidence>
<dbReference type="PRINTS" id="PR00371">
    <property type="entry name" value="FPNCR"/>
</dbReference>
<dbReference type="SUPFAM" id="SSF52343">
    <property type="entry name" value="Ferredoxin reductase-like, C-terminal NADP-linked domain"/>
    <property type="match status" value="1"/>
</dbReference>
<protein>
    <recommendedName>
        <fullName evidence="1">FAD-binding FR-type domain-containing protein</fullName>
    </recommendedName>
</protein>
<evidence type="ECO:0000313" key="2">
    <source>
        <dbReference type="EMBL" id="OGK74117.1"/>
    </source>
</evidence>
<comment type="caution">
    <text evidence="2">The sequence shown here is derived from an EMBL/GenBank/DDBJ whole genome shotgun (WGS) entry which is preliminary data.</text>
</comment>
<dbReference type="SUPFAM" id="SSF63380">
    <property type="entry name" value="Riboflavin synthase domain-like"/>
    <property type="match status" value="1"/>
</dbReference>
<organism evidence="2 3">
    <name type="scientific">Candidatus Roizmanbacteria bacterium RIFOXYD1_FULL_38_12</name>
    <dbReference type="NCBI Taxonomy" id="1802093"/>
    <lineage>
        <taxon>Bacteria</taxon>
        <taxon>Candidatus Roizmaniibacteriota</taxon>
    </lineage>
</organism>
<dbReference type="InterPro" id="IPR017927">
    <property type="entry name" value="FAD-bd_FR_type"/>
</dbReference>
<dbReference type="InterPro" id="IPR050415">
    <property type="entry name" value="MRET"/>
</dbReference>
<name>A0A1F7L1X9_9BACT</name>
<dbReference type="PANTHER" id="PTHR47354">
    <property type="entry name" value="NADH OXIDOREDUCTASE HCR"/>
    <property type="match status" value="1"/>
</dbReference>
<dbReference type="EMBL" id="MGBR01000001">
    <property type="protein sequence ID" value="OGK74117.1"/>
    <property type="molecule type" value="Genomic_DNA"/>
</dbReference>
<dbReference type="Gene3D" id="2.40.30.10">
    <property type="entry name" value="Translation factors"/>
    <property type="match status" value="1"/>
</dbReference>
<gene>
    <name evidence="2" type="ORF">A3K52_05105</name>
</gene>
<evidence type="ECO:0000313" key="3">
    <source>
        <dbReference type="Proteomes" id="UP000177050"/>
    </source>
</evidence>
<dbReference type="AlphaFoldDB" id="A0A1F7L1X9"/>
<dbReference type="Pfam" id="PF00970">
    <property type="entry name" value="FAD_binding_6"/>
    <property type="match status" value="1"/>
</dbReference>
<accession>A0A1F7L1X9</accession>
<feature type="domain" description="FAD-binding FR-type" evidence="1">
    <location>
        <begin position="2"/>
        <end position="104"/>
    </location>
</feature>
<dbReference type="InterPro" id="IPR001709">
    <property type="entry name" value="Flavoprot_Pyr_Nucl_cyt_Rdtase"/>
</dbReference>
<dbReference type="GO" id="GO:0016491">
    <property type="term" value="F:oxidoreductase activity"/>
    <property type="evidence" value="ECO:0007669"/>
    <property type="project" value="InterPro"/>
</dbReference>
<dbReference type="InterPro" id="IPR039261">
    <property type="entry name" value="FNR_nucleotide-bd"/>
</dbReference>
<dbReference type="PROSITE" id="PS51384">
    <property type="entry name" value="FAD_FR"/>
    <property type="match status" value="1"/>
</dbReference>
<reference evidence="2 3" key="1">
    <citation type="journal article" date="2016" name="Nat. Commun.">
        <title>Thousands of microbial genomes shed light on interconnected biogeochemical processes in an aquifer system.</title>
        <authorList>
            <person name="Anantharaman K."/>
            <person name="Brown C.T."/>
            <person name="Hug L.A."/>
            <person name="Sharon I."/>
            <person name="Castelle C.J."/>
            <person name="Probst A.J."/>
            <person name="Thomas B.C."/>
            <person name="Singh A."/>
            <person name="Wilkins M.J."/>
            <person name="Karaoz U."/>
            <person name="Brodie E.L."/>
            <person name="Williams K.H."/>
            <person name="Hubbard S.S."/>
            <person name="Banfield J.F."/>
        </authorList>
    </citation>
    <scope>NUCLEOTIDE SEQUENCE [LARGE SCALE GENOMIC DNA]</scope>
</reference>
<sequence>MLQTYQTTLINIHSFPGGVLLLKFTIEGSQEIVFSPGQYVVLTIPHKDAFVKRLYSIASSSSINQSFELLVKCIPGGIASLYLCGLTIGQKVEFQGPAGVFCLSNTPLSKVFLATGTGLAPVRSFLLSHEKHTEHYYLFWGLPLFKDVYLFDELKSRAQKDPLFHIKICLSKEDSLDFIDKNDRVYFSLGHINDAARGLATTQPQNSLEYYSCGRREMVESMRGFLESQNIDKKLIFFERY</sequence>
<dbReference type="Pfam" id="PF00175">
    <property type="entry name" value="NAD_binding_1"/>
    <property type="match status" value="1"/>
</dbReference>
<dbReference type="InterPro" id="IPR008333">
    <property type="entry name" value="Cbr1-like_FAD-bd_dom"/>
</dbReference>
<dbReference type="Gene3D" id="3.40.50.80">
    <property type="entry name" value="Nucleotide-binding domain of ferredoxin-NADP reductase (FNR) module"/>
    <property type="match status" value="1"/>
</dbReference>
<dbReference type="Proteomes" id="UP000177050">
    <property type="component" value="Unassembled WGS sequence"/>
</dbReference>
<dbReference type="InterPro" id="IPR017938">
    <property type="entry name" value="Riboflavin_synthase-like_b-brl"/>
</dbReference>
<dbReference type="PRINTS" id="PR00410">
    <property type="entry name" value="PHEHYDRXLASE"/>
</dbReference>
<dbReference type="PANTHER" id="PTHR47354:SF5">
    <property type="entry name" value="PROTEIN RFBI"/>
    <property type="match status" value="1"/>
</dbReference>
<dbReference type="InterPro" id="IPR001433">
    <property type="entry name" value="OxRdtase_FAD/NAD-bd"/>
</dbReference>
<proteinExistence type="predicted"/>